<keyword evidence="5" id="KW-1185">Reference proteome</keyword>
<dbReference type="InterPro" id="IPR003690">
    <property type="entry name" value="MTERF"/>
</dbReference>
<protein>
    <submittedName>
        <fullName evidence="4">Uncharacterized protein</fullName>
    </submittedName>
</protein>
<gene>
    <name evidence="4" type="ORF">BUALT_Bualt08G0023300</name>
</gene>
<dbReference type="SMART" id="SM00733">
    <property type="entry name" value="Mterf"/>
    <property type="match status" value="7"/>
</dbReference>
<keyword evidence="2" id="KW-0805">Transcription regulation</keyword>
<evidence type="ECO:0000313" key="5">
    <source>
        <dbReference type="Proteomes" id="UP000826271"/>
    </source>
</evidence>
<keyword evidence="2" id="KW-0804">Transcription</keyword>
<evidence type="ECO:0000256" key="3">
    <source>
        <dbReference type="ARBA" id="ARBA00022946"/>
    </source>
</evidence>
<dbReference type="PANTHER" id="PTHR13068:SF130">
    <property type="entry name" value="TRANSCRIPTION TERMINATION FACTOR MTERF6, CHLOROPLASTIC_MITOCHONDRIAL-LIKE"/>
    <property type="match status" value="1"/>
</dbReference>
<dbReference type="InterPro" id="IPR038538">
    <property type="entry name" value="MTERF_sf"/>
</dbReference>
<reference evidence="4" key="1">
    <citation type="submission" date="2019-10" db="EMBL/GenBank/DDBJ databases">
        <authorList>
            <person name="Zhang R."/>
            <person name="Pan Y."/>
            <person name="Wang J."/>
            <person name="Ma R."/>
            <person name="Yu S."/>
        </authorList>
    </citation>
    <scope>NUCLEOTIDE SEQUENCE</scope>
    <source>
        <strain evidence="4">LA-IB0</strain>
        <tissue evidence="4">Leaf</tissue>
    </source>
</reference>
<name>A0AAV6X4A9_9LAMI</name>
<evidence type="ECO:0000256" key="1">
    <source>
        <dbReference type="ARBA" id="ARBA00007692"/>
    </source>
</evidence>
<evidence type="ECO:0000313" key="4">
    <source>
        <dbReference type="EMBL" id="KAG8377343.1"/>
    </source>
</evidence>
<dbReference type="Pfam" id="PF02536">
    <property type="entry name" value="mTERF"/>
    <property type="match status" value="1"/>
</dbReference>
<evidence type="ECO:0000256" key="2">
    <source>
        <dbReference type="ARBA" id="ARBA00022472"/>
    </source>
</evidence>
<dbReference type="FunFam" id="1.25.70.10:FF:000001">
    <property type="entry name" value="Mitochondrial transcription termination factor-like"/>
    <property type="match status" value="1"/>
</dbReference>
<keyword evidence="2" id="KW-0806">Transcription termination</keyword>
<dbReference type="GO" id="GO:0003676">
    <property type="term" value="F:nucleic acid binding"/>
    <property type="evidence" value="ECO:0007669"/>
    <property type="project" value="InterPro"/>
</dbReference>
<dbReference type="EMBL" id="WHWC01000008">
    <property type="protein sequence ID" value="KAG8377343.1"/>
    <property type="molecule type" value="Genomic_DNA"/>
</dbReference>
<organism evidence="4 5">
    <name type="scientific">Buddleja alternifolia</name>
    <dbReference type="NCBI Taxonomy" id="168488"/>
    <lineage>
        <taxon>Eukaryota</taxon>
        <taxon>Viridiplantae</taxon>
        <taxon>Streptophyta</taxon>
        <taxon>Embryophyta</taxon>
        <taxon>Tracheophyta</taxon>
        <taxon>Spermatophyta</taxon>
        <taxon>Magnoliopsida</taxon>
        <taxon>eudicotyledons</taxon>
        <taxon>Gunneridae</taxon>
        <taxon>Pentapetalae</taxon>
        <taxon>asterids</taxon>
        <taxon>lamiids</taxon>
        <taxon>Lamiales</taxon>
        <taxon>Scrophulariaceae</taxon>
        <taxon>Buddlejeae</taxon>
        <taxon>Buddleja</taxon>
    </lineage>
</organism>
<comment type="similarity">
    <text evidence="1">Belongs to the mTERF family.</text>
</comment>
<dbReference type="Proteomes" id="UP000826271">
    <property type="component" value="Unassembled WGS sequence"/>
</dbReference>
<comment type="caution">
    <text evidence="4">The sequence shown here is derived from an EMBL/GenBank/DDBJ whole genome shotgun (WGS) entry which is preliminary data.</text>
</comment>
<dbReference type="Gene3D" id="1.25.70.10">
    <property type="entry name" value="Transcription termination factor 3, mitochondrial"/>
    <property type="match status" value="1"/>
</dbReference>
<keyword evidence="3" id="KW-0809">Transit peptide</keyword>
<dbReference type="PANTHER" id="PTHR13068">
    <property type="entry name" value="CGI-12 PROTEIN-RELATED"/>
    <property type="match status" value="1"/>
</dbReference>
<proteinExistence type="inferred from homology"/>
<accession>A0AAV6X4A9</accession>
<dbReference type="GO" id="GO:0006353">
    <property type="term" value="P:DNA-templated transcription termination"/>
    <property type="evidence" value="ECO:0007669"/>
    <property type="project" value="UniProtKB-KW"/>
</dbReference>
<sequence length="397" mass="44821">MMASPLVRKSLTRLFPNNSSSFFICKCKSYNVYYYFSTSNSKEKQPPPIVNTTGRGTATVSDFLLHRHHFSPEATKQVASVLPLIKNPHKSDSLLSFLRNSGFSNPQLEKTVKSRPELLSADLDKIIKPKIKIFQDFGFSPSDIPEIISKEPLVFHCSANNRIIPALSVLNGLLGSVPEVAKLLKLSGWFLVLDLEKTLVPNVEFLKSCGISMDQITKLIYTFPRFFLHKPQVMKTFVDKADAMGVDRSSGMFIHAARVAGSMTNETWELKLKTLRDLGFSEDDILRAFRNVPFVFAVSAKKIREVTELLLGTGKFDMSCIVNYPTSLLYSIEKRYKPRIQVLTILEEKNLIKKWPSLGTFHLLSDAKFFNKFVHPHLNEVGKVYYGIGEKSSAAKE</sequence>
<dbReference type="AlphaFoldDB" id="A0AAV6X4A9"/>